<dbReference type="PROSITE" id="PS50808">
    <property type="entry name" value="ZF_BED"/>
    <property type="match status" value="1"/>
</dbReference>
<dbReference type="EMBL" id="OU898284">
    <property type="protein sequence ID" value="CAG9840708.1"/>
    <property type="molecule type" value="Genomic_DNA"/>
</dbReference>
<feature type="domain" description="BED-type" evidence="6">
    <location>
        <begin position="6"/>
        <end position="57"/>
    </location>
</feature>
<dbReference type="SUPFAM" id="SSF57667">
    <property type="entry name" value="beta-beta-alpha zinc fingers"/>
    <property type="match status" value="1"/>
</dbReference>
<evidence type="ECO:0000256" key="1">
    <source>
        <dbReference type="ARBA" id="ARBA00022723"/>
    </source>
</evidence>
<evidence type="ECO:0000313" key="8">
    <source>
        <dbReference type="Proteomes" id="UP001153709"/>
    </source>
</evidence>
<dbReference type="InterPro" id="IPR036236">
    <property type="entry name" value="Znf_C2H2_sf"/>
</dbReference>
<sequence length="102" mass="11683">MTSSVQKKSAIWLHFTSVNEEKAKCNICSNIYSHKSGITSNLRKHMKTKQPLVIVEDIHFQPDVTETRKRVNIMKESEIDPQPVPSTSREEPGAPLQLWKKP</sequence>
<reference evidence="7" key="1">
    <citation type="submission" date="2022-01" db="EMBL/GenBank/DDBJ databases">
        <authorList>
            <person name="King R."/>
        </authorList>
    </citation>
    <scope>NUCLEOTIDE SEQUENCE</scope>
</reference>
<dbReference type="OrthoDB" id="1607513at2759"/>
<accession>A0A9N9XII2</accession>
<evidence type="ECO:0000256" key="3">
    <source>
        <dbReference type="ARBA" id="ARBA00022833"/>
    </source>
</evidence>
<dbReference type="InterPro" id="IPR003656">
    <property type="entry name" value="Znf_BED"/>
</dbReference>
<feature type="region of interest" description="Disordered" evidence="5">
    <location>
        <begin position="74"/>
        <end position="102"/>
    </location>
</feature>
<keyword evidence="3" id="KW-0862">Zinc</keyword>
<organism evidence="7 8">
    <name type="scientific">Diabrotica balteata</name>
    <name type="common">Banded cucumber beetle</name>
    <dbReference type="NCBI Taxonomy" id="107213"/>
    <lineage>
        <taxon>Eukaryota</taxon>
        <taxon>Metazoa</taxon>
        <taxon>Ecdysozoa</taxon>
        <taxon>Arthropoda</taxon>
        <taxon>Hexapoda</taxon>
        <taxon>Insecta</taxon>
        <taxon>Pterygota</taxon>
        <taxon>Neoptera</taxon>
        <taxon>Endopterygota</taxon>
        <taxon>Coleoptera</taxon>
        <taxon>Polyphaga</taxon>
        <taxon>Cucujiformia</taxon>
        <taxon>Chrysomeloidea</taxon>
        <taxon>Chrysomelidae</taxon>
        <taxon>Galerucinae</taxon>
        <taxon>Diabroticina</taxon>
        <taxon>Diabroticites</taxon>
        <taxon>Diabrotica</taxon>
    </lineage>
</organism>
<evidence type="ECO:0000259" key="6">
    <source>
        <dbReference type="PROSITE" id="PS50808"/>
    </source>
</evidence>
<gene>
    <name evidence="7" type="ORF">DIABBA_LOCUS13332</name>
</gene>
<name>A0A9N9XII2_DIABA</name>
<dbReference type="GO" id="GO:0008270">
    <property type="term" value="F:zinc ion binding"/>
    <property type="evidence" value="ECO:0007669"/>
    <property type="project" value="UniProtKB-KW"/>
</dbReference>
<dbReference type="Proteomes" id="UP001153709">
    <property type="component" value="Chromosome 9"/>
</dbReference>
<proteinExistence type="predicted"/>
<protein>
    <recommendedName>
        <fullName evidence="6">BED-type domain-containing protein</fullName>
    </recommendedName>
</protein>
<evidence type="ECO:0000256" key="4">
    <source>
        <dbReference type="PROSITE-ProRule" id="PRU00027"/>
    </source>
</evidence>
<dbReference type="SMART" id="SM00614">
    <property type="entry name" value="ZnF_BED"/>
    <property type="match status" value="1"/>
</dbReference>
<dbReference type="Pfam" id="PF02892">
    <property type="entry name" value="zf-BED"/>
    <property type="match status" value="1"/>
</dbReference>
<keyword evidence="2 4" id="KW-0863">Zinc-finger</keyword>
<evidence type="ECO:0000313" key="7">
    <source>
        <dbReference type="EMBL" id="CAG9840708.1"/>
    </source>
</evidence>
<keyword evidence="8" id="KW-1185">Reference proteome</keyword>
<dbReference type="AlphaFoldDB" id="A0A9N9XII2"/>
<dbReference type="GO" id="GO:0003677">
    <property type="term" value="F:DNA binding"/>
    <property type="evidence" value="ECO:0007669"/>
    <property type="project" value="InterPro"/>
</dbReference>
<keyword evidence="1" id="KW-0479">Metal-binding</keyword>
<evidence type="ECO:0000256" key="5">
    <source>
        <dbReference type="SAM" id="MobiDB-lite"/>
    </source>
</evidence>
<evidence type="ECO:0000256" key="2">
    <source>
        <dbReference type="ARBA" id="ARBA00022771"/>
    </source>
</evidence>